<protein>
    <recommendedName>
        <fullName evidence="3">Transposase</fullName>
    </recommendedName>
</protein>
<proteinExistence type="predicted"/>
<accession>A0A1H7YSA9</accession>
<keyword evidence="2" id="KW-1185">Reference proteome</keyword>
<evidence type="ECO:0008006" key="3">
    <source>
        <dbReference type="Google" id="ProtNLM"/>
    </source>
</evidence>
<gene>
    <name evidence="1" type="ORF">SAMN04488103_101284</name>
</gene>
<organism evidence="1 2">
    <name type="scientific">Gemmobacter aquatilis</name>
    <dbReference type="NCBI Taxonomy" id="933059"/>
    <lineage>
        <taxon>Bacteria</taxon>
        <taxon>Pseudomonadati</taxon>
        <taxon>Pseudomonadota</taxon>
        <taxon>Alphaproteobacteria</taxon>
        <taxon>Rhodobacterales</taxon>
        <taxon>Paracoccaceae</taxon>
        <taxon>Gemmobacter</taxon>
    </lineage>
</organism>
<reference evidence="1 2" key="1">
    <citation type="submission" date="2016-10" db="EMBL/GenBank/DDBJ databases">
        <authorList>
            <person name="de Groot N.N."/>
        </authorList>
    </citation>
    <scope>NUCLEOTIDE SEQUENCE [LARGE SCALE GENOMIC DNA]</scope>
    <source>
        <strain evidence="1 2">DSM 3857</strain>
    </source>
</reference>
<dbReference type="AlphaFoldDB" id="A0A1H7YSA9"/>
<dbReference type="RefSeq" id="WP_175481991.1">
    <property type="nucleotide sequence ID" value="NZ_FOCE01000001.1"/>
</dbReference>
<dbReference type="EMBL" id="FOCE01000001">
    <property type="protein sequence ID" value="SEM48771.1"/>
    <property type="molecule type" value="Genomic_DNA"/>
</dbReference>
<dbReference type="STRING" id="933059.SAMN04488103_101284"/>
<sequence>MQGKTLTPEEELEALRARISRLQSQEAALMLEVEGLPRPGLRPGWPIRRLGEALH</sequence>
<name>A0A1H7YSA9_9RHOB</name>
<dbReference type="Proteomes" id="UP000198761">
    <property type="component" value="Unassembled WGS sequence"/>
</dbReference>
<evidence type="ECO:0000313" key="2">
    <source>
        <dbReference type="Proteomes" id="UP000198761"/>
    </source>
</evidence>
<evidence type="ECO:0000313" key="1">
    <source>
        <dbReference type="EMBL" id="SEM48771.1"/>
    </source>
</evidence>